<keyword evidence="9" id="KW-1185">Reference proteome</keyword>
<evidence type="ECO:0000256" key="1">
    <source>
        <dbReference type="ARBA" id="ARBA00004229"/>
    </source>
</evidence>
<feature type="domain" description="Staygreen protein" evidence="7">
    <location>
        <begin position="12"/>
        <end position="144"/>
    </location>
</feature>
<organism evidence="8 9">
    <name type="scientific">Edaphochlamys debaryana</name>
    <dbReference type="NCBI Taxonomy" id="47281"/>
    <lineage>
        <taxon>Eukaryota</taxon>
        <taxon>Viridiplantae</taxon>
        <taxon>Chlorophyta</taxon>
        <taxon>core chlorophytes</taxon>
        <taxon>Chlorophyceae</taxon>
        <taxon>CS clade</taxon>
        <taxon>Chlamydomonadales</taxon>
        <taxon>Chlamydomonadales incertae sedis</taxon>
        <taxon>Edaphochlamys</taxon>
    </lineage>
</organism>
<evidence type="ECO:0000259" key="7">
    <source>
        <dbReference type="Pfam" id="PF12638"/>
    </source>
</evidence>
<comment type="subcellular location">
    <subcellularLocation>
        <location evidence="1">Plastid</location>
        <location evidence="1">Chloroplast</location>
    </subcellularLocation>
</comment>
<comment type="caution">
    <text evidence="8">The sequence shown here is derived from an EMBL/GenBank/DDBJ whole genome shotgun (WGS) entry which is preliminary data.</text>
</comment>
<dbReference type="Proteomes" id="UP000612055">
    <property type="component" value="Unassembled WGS sequence"/>
</dbReference>
<keyword evidence="3" id="KW-0150">Chloroplast</keyword>
<dbReference type="OrthoDB" id="1931912at2759"/>
<dbReference type="InterPro" id="IPR024438">
    <property type="entry name" value="Staygreen"/>
</dbReference>
<dbReference type="AlphaFoldDB" id="A0A836C0J6"/>
<feature type="compositionally biased region" description="Low complexity" evidence="6">
    <location>
        <begin position="340"/>
        <end position="382"/>
    </location>
</feature>
<dbReference type="EMBL" id="JAEHOE010000030">
    <property type="protein sequence ID" value="KAG2494563.1"/>
    <property type="molecule type" value="Genomic_DNA"/>
</dbReference>
<sequence>MLAANTSLLEPAPPGPRRYTLTHNDITGKLRLCIGPDYNWKQISGFYTRLLRDEVCAEWVRVGSSSYALHVYCHVSGEERWLAPPLLRNYIFRREMPLVLDSLVYADRQLLAARPELAAAEVYVHFQSSVRELDTVEYWGVLGDRVSWPKGPTSILMRTIYAVVGWPSDLAALAQPADLSVDLPDELNDLQAAIAQAQAAQRRREQARLAGPGQAMLSSQEEAEAEQLPAWQGRELDGGALLAATVAADASMLSDASARRGPSQAAEPGPGRAEEAQGQAELAATVAVAVLDAGSASVAQRETESAVLAAAVGPRGLAREGVAGLGQRGQAERGVNGWHGASASGSGSSSDGDGDAPSSLPYRAAASGNGNGSRVSSSNGTSAGNGNGSGSGRSNGTAAASKASTLNGSAAASNGKPHASAPGPTPSPHRSELRSAPAPGPGVAAADCSGGDLCSGQPGCACGGPGVGLAVRGAQPAVLQAPAPAALLVPQQQQQQQPHPQQQLQRSVVCCAGPEPTTPPPRPRRAGAVLAGAVGAGGGGGSGSDMRGAYVDRGPLDLTAPRAAPAAARSPAVPPGPKPPC</sequence>
<evidence type="ECO:0000313" key="8">
    <source>
        <dbReference type="EMBL" id="KAG2494563.1"/>
    </source>
</evidence>
<evidence type="ECO:0000256" key="3">
    <source>
        <dbReference type="ARBA" id="ARBA00022528"/>
    </source>
</evidence>
<evidence type="ECO:0000256" key="6">
    <source>
        <dbReference type="SAM" id="MobiDB-lite"/>
    </source>
</evidence>
<feature type="compositionally biased region" description="Gly residues" evidence="6">
    <location>
        <begin position="383"/>
        <end position="393"/>
    </location>
</feature>
<dbReference type="GO" id="GO:0009507">
    <property type="term" value="C:chloroplast"/>
    <property type="evidence" value="ECO:0007669"/>
    <property type="project" value="UniProtKB-SubCell"/>
</dbReference>
<dbReference type="PANTHER" id="PTHR31750">
    <property type="entry name" value="PROTEIN STAY-GREEN 1, CHLOROPLASTIC-RELATED"/>
    <property type="match status" value="1"/>
</dbReference>
<proteinExistence type="inferred from homology"/>
<keyword evidence="5" id="KW-0809">Transit peptide</keyword>
<evidence type="ECO:0000256" key="5">
    <source>
        <dbReference type="ARBA" id="ARBA00022946"/>
    </source>
</evidence>
<feature type="compositionally biased region" description="Polar residues" evidence="6">
    <location>
        <begin position="402"/>
        <end position="412"/>
    </location>
</feature>
<comment type="similarity">
    <text evidence="2">Belongs to the staygreen family.</text>
</comment>
<feature type="compositionally biased region" description="Low complexity" evidence="6">
    <location>
        <begin position="264"/>
        <end position="279"/>
    </location>
</feature>
<evidence type="ECO:0000313" key="9">
    <source>
        <dbReference type="Proteomes" id="UP000612055"/>
    </source>
</evidence>
<dbReference type="Pfam" id="PF12638">
    <property type="entry name" value="Staygreen"/>
    <property type="match status" value="1"/>
</dbReference>
<protein>
    <recommendedName>
        <fullName evidence="7">Staygreen protein domain-containing protein</fullName>
    </recommendedName>
</protein>
<reference evidence="8" key="1">
    <citation type="journal article" date="2020" name="bioRxiv">
        <title>Comparative genomics of Chlamydomonas.</title>
        <authorList>
            <person name="Craig R.J."/>
            <person name="Hasan A.R."/>
            <person name="Ness R.W."/>
            <person name="Keightley P.D."/>
        </authorList>
    </citation>
    <scope>NUCLEOTIDE SEQUENCE</scope>
    <source>
        <strain evidence="8">CCAP 11/70</strain>
    </source>
</reference>
<feature type="region of interest" description="Disordered" evidence="6">
    <location>
        <begin position="204"/>
        <end position="228"/>
    </location>
</feature>
<gene>
    <name evidence="8" type="ORF">HYH03_007329</name>
</gene>
<keyword evidence="4" id="KW-0934">Plastid</keyword>
<name>A0A836C0J6_9CHLO</name>
<feature type="region of interest" description="Disordered" evidence="6">
    <location>
        <begin position="323"/>
        <end position="449"/>
    </location>
</feature>
<feature type="region of interest" description="Disordered" evidence="6">
    <location>
        <begin position="253"/>
        <end position="279"/>
    </location>
</feature>
<feature type="compositionally biased region" description="Pro residues" evidence="6">
    <location>
        <begin position="572"/>
        <end position="581"/>
    </location>
</feature>
<feature type="compositionally biased region" description="Low complexity" evidence="6">
    <location>
        <begin position="560"/>
        <end position="571"/>
    </location>
</feature>
<accession>A0A836C0J6</accession>
<dbReference type="PANTHER" id="PTHR31750:SF4">
    <property type="entry name" value="LP06106P"/>
    <property type="match status" value="1"/>
</dbReference>
<evidence type="ECO:0000256" key="4">
    <source>
        <dbReference type="ARBA" id="ARBA00022640"/>
    </source>
</evidence>
<evidence type="ECO:0000256" key="2">
    <source>
        <dbReference type="ARBA" id="ARBA00009234"/>
    </source>
</evidence>
<feature type="region of interest" description="Disordered" evidence="6">
    <location>
        <begin position="537"/>
        <end position="581"/>
    </location>
</feature>